<proteinExistence type="predicted"/>
<dbReference type="AlphaFoldDB" id="A0A0R2HC01"/>
<keyword evidence="1" id="KW-0812">Transmembrane</keyword>
<evidence type="ECO:0008006" key="4">
    <source>
        <dbReference type="Google" id="ProtNLM"/>
    </source>
</evidence>
<keyword evidence="3" id="KW-1185">Reference proteome</keyword>
<protein>
    <recommendedName>
        <fullName evidence="4">ABC-2 transporter permease</fullName>
    </recommendedName>
</protein>
<dbReference type="PATRIC" id="fig|1410657.5.peg.563"/>
<keyword evidence="1" id="KW-1133">Transmembrane helix</keyword>
<sequence length="201" mass="23002">MKALLIKDLMTMKKYSMGILYGFIIIVFVNLISEKIYFEQMVPMLMYMMCVQTLTTITYDEYDNGYPLLFTLPFTRTQYVLSKYVLSILSILPIIIVWLIYSLIIGANIQMIFISLLLYIFASSLYIPIYLYFGSAKSTVAMVLLSFIIIGSIALLFNLVGFATIIKLLQGFKVIMVSIGVLLFMLMSILISRAVMLKKDF</sequence>
<dbReference type="InterPro" id="IPR025699">
    <property type="entry name" value="ABC2_memb-like"/>
</dbReference>
<name>A0A0R2HC01_9FIRM</name>
<accession>A0A0R2HC01</accession>
<evidence type="ECO:0000256" key="1">
    <source>
        <dbReference type="SAM" id="Phobius"/>
    </source>
</evidence>
<feature type="transmembrane region" description="Helical" evidence="1">
    <location>
        <begin position="111"/>
        <end position="133"/>
    </location>
</feature>
<keyword evidence="1" id="KW-0472">Membrane</keyword>
<evidence type="ECO:0000313" key="3">
    <source>
        <dbReference type="Proteomes" id="UP000051841"/>
    </source>
</evidence>
<gene>
    <name evidence="2" type="ORF">IV49_GL000537</name>
</gene>
<reference evidence="2 3" key="1">
    <citation type="journal article" date="2015" name="Genome Announc.">
        <title>Expanding the biotechnology potential of lactobacilli through comparative genomics of 213 strains and associated genera.</title>
        <authorList>
            <person name="Sun Z."/>
            <person name="Harris H.M."/>
            <person name="McCann A."/>
            <person name="Guo C."/>
            <person name="Argimon S."/>
            <person name="Zhang W."/>
            <person name="Yang X."/>
            <person name="Jeffery I.B."/>
            <person name="Cooney J.C."/>
            <person name="Kagawa T.F."/>
            <person name="Liu W."/>
            <person name="Song Y."/>
            <person name="Salvetti E."/>
            <person name="Wrobel A."/>
            <person name="Rasinkangas P."/>
            <person name="Parkhill J."/>
            <person name="Rea M.C."/>
            <person name="O'Sullivan O."/>
            <person name="Ritari J."/>
            <person name="Douillard F.P."/>
            <person name="Paul Ross R."/>
            <person name="Yang R."/>
            <person name="Briner A.E."/>
            <person name="Felis G.E."/>
            <person name="de Vos W.M."/>
            <person name="Barrangou R."/>
            <person name="Klaenhammer T.R."/>
            <person name="Caufield P.W."/>
            <person name="Cui Y."/>
            <person name="Zhang H."/>
            <person name="O'Toole P.W."/>
        </authorList>
    </citation>
    <scope>NUCLEOTIDE SEQUENCE [LARGE SCALE GENOMIC DNA]</scope>
    <source>
        <strain evidence="2 3">DSM 20405</strain>
    </source>
</reference>
<feature type="transmembrane region" description="Helical" evidence="1">
    <location>
        <begin position="174"/>
        <end position="196"/>
    </location>
</feature>
<dbReference type="EMBL" id="JQBL01000017">
    <property type="protein sequence ID" value="KRN49931.1"/>
    <property type="molecule type" value="Genomic_DNA"/>
</dbReference>
<organism evidence="2 3">
    <name type="scientific">Kandleria vitulina DSM 20405</name>
    <dbReference type="NCBI Taxonomy" id="1410657"/>
    <lineage>
        <taxon>Bacteria</taxon>
        <taxon>Bacillati</taxon>
        <taxon>Bacillota</taxon>
        <taxon>Erysipelotrichia</taxon>
        <taxon>Erysipelotrichales</taxon>
        <taxon>Coprobacillaceae</taxon>
        <taxon>Kandleria</taxon>
    </lineage>
</organism>
<dbReference type="Pfam" id="PF13346">
    <property type="entry name" value="ABC2_membrane_5"/>
    <property type="match status" value="1"/>
</dbReference>
<comment type="caution">
    <text evidence="2">The sequence shown here is derived from an EMBL/GenBank/DDBJ whole genome shotgun (WGS) entry which is preliminary data.</text>
</comment>
<dbReference type="RefSeq" id="WP_051654407.1">
    <property type="nucleotide sequence ID" value="NZ_JNKN01000017.1"/>
</dbReference>
<feature type="transmembrane region" description="Helical" evidence="1">
    <location>
        <begin position="84"/>
        <end position="104"/>
    </location>
</feature>
<feature type="transmembrane region" description="Helical" evidence="1">
    <location>
        <begin position="139"/>
        <end position="162"/>
    </location>
</feature>
<evidence type="ECO:0000313" key="2">
    <source>
        <dbReference type="EMBL" id="KRN49931.1"/>
    </source>
</evidence>
<dbReference type="Proteomes" id="UP000051841">
    <property type="component" value="Unassembled WGS sequence"/>
</dbReference>
<feature type="transmembrane region" description="Helical" evidence="1">
    <location>
        <begin position="20"/>
        <end position="38"/>
    </location>
</feature>